<proteinExistence type="inferred from homology"/>
<dbReference type="AlphaFoldDB" id="A0A4Q1RI69"/>
<evidence type="ECO:0000313" key="5">
    <source>
        <dbReference type="Proteomes" id="UP000290106"/>
    </source>
</evidence>
<keyword evidence="2" id="KW-0812">Transmembrane</keyword>
<dbReference type="NCBIfam" id="TIGR00350">
    <property type="entry name" value="lytR_cpsA_psr"/>
    <property type="match status" value="1"/>
</dbReference>
<keyword evidence="5" id="KW-1185">Reference proteome</keyword>
<dbReference type="EMBL" id="SDKC01000001">
    <property type="protein sequence ID" value="RXS75349.1"/>
    <property type="molecule type" value="Genomic_DNA"/>
</dbReference>
<comment type="caution">
    <text evidence="4">The sequence shown here is derived from an EMBL/GenBank/DDBJ whole genome shotgun (WGS) entry which is preliminary data.</text>
</comment>
<feature type="domain" description="Cell envelope-related transcriptional attenuator" evidence="3">
    <location>
        <begin position="98"/>
        <end position="256"/>
    </location>
</feature>
<sequence>MSNRREKHKKKISGKAVVCVTLSLVIGVGAGWLTWKYKDQTEKAVSTETEQVQTTGDNVIYEGKTYQYNKNLTNILFMGVDKEAQVLTGDIPGTAGQADCIMILSLNQSDKTCKVLQISRDSMTGIDIYDSSGNYYTSINAQLATQYAYGTGGENSCWAMKKTVKELLYGLPIEGFFSMSIEGIGTFNDALGGVTLTVPEDYTNIDPAFEQGAEITLSGSQAEKYVRSRDTNVEGSNNGRMERQVQFVSALFSQLKEMETASQISYESLYQTMEPYLVTDLSVEQIKAMASYTYLPDETEYVPGKVVPGEKNEEFHVDEDALQKLVLKMFYKEIK</sequence>
<gene>
    <name evidence="4" type="ORF">ETP43_09025</name>
</gene>
<dbReference type="RefSeq" id="WP_129257821.1">
    <property type="nucleotide sequence ID" value="NZ_SDKC01000001.1"/>
</dbReference>
<reference evidence="4 5" key="1">
    <citation type="submission" date="2019-01" db="EMBL/GenBank/DDBJ databases">
        <title>Blautia sp. nov. KGMB01111 isolated human feces.</title>
        <authorList>
            <person name="Park J.-E."/>
            <person name="Kim J.-S."/>
            <person name="Park S.-H."/>
        </authorList>
    </citation>
    <scope>NUCLEOTIDE SEQUENCE [LARGE SCALE GENOMIC DNA]</scope>
    <source>
        <strain evidence="4 5">KGMB01111</strain>
    </source>
</reference>
<dbReference type="InterPro" id="IPR004474">
    <property type="entry name" value="LytR_CpsA_psr"/>
</dbReference>
<accession>A0A4Q1RI69</accession>
<name>A0A4Q1RI69_9FIRM</name>
<evidence type="ECO:0000256" key="1">
    <source>
        <dbReference type="ARBA" id="ARBA00006068"/>
    </source>
</evidence>
<dbReference type="InterPro" id="IPR050922">
    <property type="entry name" value="LytR/CpsA/Psr_CW_biosynth"/>
</dbReference>
<evidence type="ECO:0000256" key="2">
    <source>
        <dbReference type="SAM" id="Phobius"/>
    </source>
</evidence>
<keyword evidence="2" id="KW-0472">Membrane</keyword>
<dbReference type="PANTHER" id="PTHR33392">
    <property type="entry name" value="POLYISOPRENYL-TEICHOIC ACID--PEPTIDOGLYCAN TEICHOIC ACID TRANSFERASE TAGU"/>
    <property type="match status" value="1"/>
</dbReference>
<organism evidence="4 5">
    <name type="scientific">Blautia faecicola</name>
    <dbReference type="NCBI Taxonomy" id="2509240"/>
    <lineage>
        <taxon>Bacteria</taxon>
        <taxon>Bacillati</taxon>
        <taxon>Bacillota</taxon>
        <taxon>Clostridia</taxon>
        <taxon>Lachnospirales</taxon>
        <taxon>Lachnospiraceae</taxon>
        <taxon>Blautia</taxon>
    </lineage>
</organism>
<dbReference type="Pfam" id="PF03816">
    <property type="entry name" value="LytR_cpsA_psr"/>
    <property type="match status" value="1"/>
</dbReference>
<protein>
    <submittedName>
        <fullName evidence="4">LytR family transcriptional regulator</fullName>
    </submittedName>
</protein>
<evidence type="ECO:0000259" key="3">
    <source>
        <dbReference type="Pfam" id="PF03816"/>
    </source>
</evidence>
<feature type="transmembrane region" description="Helical" evidence="2">
    <location>
        <begin position="12"/>
        <end position="35"/>
    </location>
</feature>
<comment type="similarity">
    <text evidence="1">Belongs to the LytR/CpsA/Psr (LCP) family.</text>
</comment>
<dbReference type="Proteomes" id="UP000290106">
    <property type="component" value="Unassembled WGS sequence"/>
</dbReference>
<dbReference type="Gene3D" id="3.40.630.190">
    <property type="entry name" value="LCP protein"/>
    <property type="match status" value="1"/>
</dbReference>
<dbReference type="PANTHER" id="PTHR33392:SF6">
    <property type="entry name" value="POLYISOPRENYL-TEICHOIC ACID--PEPTIDOGLYCAN TEICHOIC ACID TRANSFERASE TAGU"/>
    <property type="match status" value="1"/>
</dbReference>
<dbReference type="OrthoDB" id="3172933at2"/>
<evidence type="ECO:0000313" key="4">
    <source>
        <dbReference type="EMBL" id="RXS75349.1"/>
    </source>
</evidence>
<keyword evidence="2" id="KW-1133">Transmembrane helix</keyword>